<accession>A0A9E6RD73</accession>
<evidence type="ECO:0000313" key="11">
    <source>
        <dbReference type="Proteomes" id="UP000825701"/>
    </source>
</evidence>
<proteinExistence type="inferred from homology"/>
<protein>
    <recommendedName>
        <fullName evidence="8">Spermidine/putrescine import ATP-binding protein PotA</fullName>
        <ecNumber evidence="8">7.6.2.11</ecNumber>
    </recommendedName>
</protein>
<organism evidence="10 11">
    <name type="scientific">Chenggangzhangella methanolivorans</name>
    <dbReference type="NCBI Taxonomy" id="1437009"/>
    <lineage>
        <taxon>Bacteria</taxon>
        <taxon>Pseudomonadati</taxon>
        <taxon>Pseudomonadota</taxon>
        <taxon>Alphaproteobacteria</taxon>
        <taxon>Hyphomicrobiales</taxon>
        <taxon>Methylopilaceae</taxon>
        <taxon>Chenggangzhangella</taxon>
    </lineage>
</organism>
<keyword evidence="6 8" id="KW-1278">Translocase</keyword>
<keyword evidence="1 8" id="KW-0813">Transport</keyword>
<dbReference type="SMART" id="SM00382">
    <property type="entry name" value="AAA"/>
    <property type="match status" value="1"/>
</dbReference>
<dbReference type="Gene3D" id="3.40.50.300">
    <property type="entry name" value="P-loop containing nucleotide triphosphate hydrolases"/>
    <property type="match status" value="1"/>
</dbReference>
<dbReference type="InterPro" id="IPR008995">
    <property type="entry name" value="Mo/tungstate-bd_C_term_dom"/>
</dbReference>
<comment type="catalytic activity">
    <reaction evidence="8">
        <text>ATP + H2O + polyamine-[polyamine-binding protein]Side 1 = ADP + phosphate + polyamineSide 2 + [polyamine-binding protein]Side 1.</text>
        <dbReference type="EC" id="7.6.2.11"/>
    </reaction>
</comment>
<dbReference type="PANTHER" id="PTHR42781">
    <property type="entry name" value="SPERMIDINE/PUTRESCINE IMPORT ATP-BINDING PROTEIN POTA"/>
    <property type="match status" value="1"/>
</dbReference>
<evidence type="ECO:0000259" key="9">
    <source>
        <dbReference type="PROSITE" id="PS50893"/>
    </source>
</evidence>
<dbReference type="Pfam" id="PF08402">
    <property type="entry name" value="TOBE_2"/>
    <property type="match status" value="1"/>
</dbReference>
<evidence type="ECO:0000256" key="8">
    <source>
        <dbReference type="RuleBase" id="RU364083"/>
    </source>
</evidence>
<dbReference type="InterPro" id="IPR003593">
    <property type="entry name" value="AAA+_ATPase"/>
</dbReference>
<dbReference type="InterPro" id="IPR013611">
    <property type="entry name" value="Transp-assoc_OB_typ2"/>
</dbReference>
<dbReference type="InterPro" id="IPR005893">
    <property type="entry name" value="PotA-like"/>
</dbReference>
<evidence type="ECO:0000256" key="7">
    <source>
        <dbReference type="ARBA" id="ARBA00023136"/>
    </source>
</evidence>
<dbReference type="SUPFAM" id="SSF50331">
    <property type="entry name" value="MOP-like"/>
    <property type="match status" value="1"/>
</dbReference>
<dbReference type="Gene3D" id="2.40.50.100">
    <property type="match status" value="1"/>
</dbReference>
<dbReference type="InterPro" id="IPR027417">
    <property type="entry name" value="P-loop_NTPase"/>
</dbReference>
<keyword evidence="5 8" id="KW-0067">ATP-binding</keyword>
<gene>
    <name evidence="8" type="primary">potA</name>
    <name evidence="10" type="ORF">K6K41_13615</name>
</gene>
<dbReference type="FunFam" id="3.40.50.300:FF:000133">
    <property type="entry name" value="Spermidine/putrescine import ATP-binding protein PotA"/>
    <property type="match status" value="1"/>
</dbReference>
<evidence type="ECO:0000256" key="1">
    <source>
        <dbReference type="ARBA" id="ARBA00022448"/>
    </source>
</evidence>
<dbReference type="SUPFAM" id="SSF52540">
    <property type="entry name" value="P-loop containing nucleoside triphosphate hydrolases"/>
    <property type="match status" value="1"/>
</dbReference>
<name>A0A9E6RD73_9HYPH</name>
<keyword evidence="3" id="KW-0997">Cell inner membrane</keyword>
<dbReference type="RefSeq" id="WP_261405592.1">
    <property type="nucleotide sequence ID" value="NZ_CP081869.1"/>
</dbReference>
<comment type="function">
    <text evidence="8">Part of the ABC transporter complex PotABCD involved in spermidine/putrescine import. Responsible for energy coupling to the transport system.</text>
</comment>
<evidence type="ECO:0000256" key="6">
    <source>
        <dbReference type="ARBA" id="ARBA00022967"/>
    </source>
</evidence>
<reference evidence="10" key="1">
    <citation type="submission" date="2021-08" db="EMBL/GenBank/DDBJ databases">
        <authorList>
            <person name="Zhang H."/>
            <person name="Xu M."/>
            <person name="Yu Z."/>
            <person name="Yang L."/>
            <person name="Cai Y."/>
        </authorList>
    </citation>
    <scope>NUCLEOTIDE SEQUENCE</scope>
    <source>
        <strain evidence="10">CHL1</strain>
    </source>
</reference>
<comment type="similarity">
    <text evidence="8">Belongs to the ABC transporter superfamily. Spermidine/putrescine importer (TC 3.A.1.11.1) family.</text>
</comment>
<dbReference type="Pfam" id="PF00005">
    <property type="entry name" value="ABC_tran"/>
    <property type="match status" value="1"/>
</dbReference>
<dbReference type="InterPro" id="IPR017871">
    <property type="entry name" value="ABC_transporter-like_CS"/>
</dbReference>
<keyword evidence="7 8" id="KW-0472">Membrane</keyword>
<evidence type="ECO:0000313" key="10">
    <source>
        <dbReference type="EMBL" id="QZO02187.1"/>
    </source>
</evidence>
<keyword evidence="11" id="KW-1185">Reference proteome</keyword>
<dbReference type="Proteomes" id="UP000825701">
    <property type="component" value="Chromosome"/>
</dbReference>
<keyword evidence="4 8" id="KW-0547">Nucleotide-binding</keyword>
<dbReference type="CDD" id="cd03300">
    <property type="entry name" value="ABC_PotA_N"/>
    <property type="match status" value="1"/>
</dbReference>
<evidence type="ECO:0000256" key="4">
    <source>
        <dbReference type="ARBA" id="ARBA00022741"/>
    </source>
</evidence>
<dbReference type="GO" id="GO:0015594">
    <property type="term" value="F:ABC-type putrescine transporter activity"/>
    <property type="evidence" value="ECO:0007669"/>
    <property type="project" value="InterPro"/>
</dbReference>
<feature type="domain" description="ABC transporter" evidence="9">
    <location>
        <begin position="30"/>
        <end position="260"/>
    </location>
</feature>
<dbReference type="PROSITE" id="PS00211">
    <property type="entry name" value="ABC_TRANSPORTER_1"/>
    <property type="match status" value="1"/>
</dbReference>
<dbReference type="EMBL" id="CP081869">
    <property type="protein sequence ID" value="QZO02187.1"/>
    <property type="molecule type" value="Genomic_DNA"/>
</dbReference>
<dbReference type="EC" id="7.6.2.11" evidence="8"/>
<dbReference type="GO" id="GO:0005524">
    <property type="term" value="F:ATP binding"/>
    <property type="evidence" value="ECO:0007669"/>
    <property type="project" value="UniProtKB-KW"/>
</dbReference>
<dbReference type="InterPro" id="IPR003439">
    <property type="entry name" value="ABC_transporter-like_ATP-bd"/>
</dbReference>
<dbReference type="GO" id="GO:0016887">
    <property type="term" value="F:ATP hydrolysis activity"/>
    <property type="evidence" value="ECO:0007669"/>
    <property type="project" value="InterPro"/>
</dbReference>
<evidence type="ECO:0000256" key="2">
    <source>
        <dbReference type="ARBA" id="ARBA00022475"/>
    </source>
</evidence>
<comment type="subunit">
    <text evidence="8">The complex is composed of two ATP-binding proteins (PotA), two transmembrane proteins (PotB and PotC) and a solute-binding protein (PotD).</text>
</comment>
<dbReference type="PROSITE" id="PS50893">
    <property type="entry name" value="ABC_TRANSPORTER_2"/>
    <property type="match status" value="1"/>
</dbReference>
<dbReference type="InterPro" id="IPR017879">
    <property type="entry name" value="PotA_ATP-bd"/>
</dbReference>
<dbReference type="NCBIfam" id="TIGR01187">
    <property type="entry name" value="potA"/>
    <property type="match status" value="1"/>
</dbReference>
<dbReference type="PANTHER" id="PTHR42781:SF5">
    <property type="entry name" value="PUTRESCINE TRANSPORT ATP-BINDING PROTEIN POTG"/>
    <property type="match status" value="1"/>
</dbReference>
<keyword evidence="2 8" id="KW-1003">Cell membrane</keyword>
<evidence type="ECO:0000256" key="5">
    <source>
        <dbReference type="ARBA" id="ARBA00022840"/>
    </source>
</evidence>
<dbReference type="KEGG" id="cmet:K6K41_13615"/>
<evidence type="ECO:0000256" key="3">
    <source>
        <dbReference type="ARBA" id="ARBA00022519"/>
    </source>
</evidence>
<dbReference type="InterPro" id="IPR050093">
    <property type="entry name" value="ABC_SmlMolc_Importer"/>
</dbReference>
<dbReference type="AlphaFoldDB" id="A0A9E6RD73"/>
<dbReference type="GO" id="GO:0043190">
    <property type="term" value="C:ATP-binding cassette (ABC) transporter complex"/>
    <property type="evidence" value="ECO:0007669"/>
    <property type="project" value="InterPro"/>
</dbReference>
<sequence length="389" mass="42567">MAPKTGSQKALGPIRRSFAPWLDPSSVPLIRFENVVKKFGAFTAVDDVSLDIHTREFFSLLGPSGCGKTTLMRMLAGFEQPTAGRITLGGEDLAGIPPYKRPVNMMFQSYALFPHMTVAQNIAFGPKQDGTPKAEIASRVEEMLELVKLTPFASRKPHQLSGGQRQRVALARSLAKRPKVLLLDEPLGALDKKLREETQFELMDLQMELGLTFLIVTHDQEEAMTVSDRIAVMNHGKLVQVATPGDIYEQPNSAYVADFIGNINIFDGVVESAAVGETRIKGEDPGGDFLAASETSAAAGAKVKLAVRPEKMRISIEPPPEDAKNVLKGEVWDLAYMGDWTVVLVKIDGSEKVVRVSRANMTRTEAKPIAWDDRVHVWFAPDAGVVLTS</sequence>